<evidence type="ECO:0000256" key="1">
    <source>
        <dbReference type="SAM" id="Phobius"/>
    </source>
</evidence>
<organism evidence="2 3">
    <name type="scientific">Zancudomyces culisetae</name>
    <name type="common">Gut fungus</name>
    <name type="synonym">Smittium culisetae</name>
    <dbReference type="NCBI Taxonomy" id="1213189"/>
    <lineage>
        <taxon>Eukaryota</taxon>
        <taxon>Fungi</taxon>
        <taxon>Fungi incertae sedis</taxon>
        <taxon>Zoopagomycota</taxon>
        <taxon>Kickxellomycotina</taxon>
        <taxon>Harpellomycetes</taxon>
        <taxon>Harpellales</taxon>
        <taxon>Legeriomycetaceae</taxon>
        <taxon>Zancudomyces</taxon>
    </lineage>
</organism>
<evidence type="ECO:0000313" key="3">
    <source>
        <dbReference type="Proteomes" id="UP000188320"/>
    </source>
</evidence>
<gene>
    <name evidence="2" type="ORF">AX774_g2144</name>
</gene>
<dbReference type="Proteomes" id="UP000188320">
    <property type="component" value="Unassembled WGS sequence"/>
</dbReference>
<sequence>MGEKVKVVFTLSVFFLFETLQQLLQSDVTIPIQSTLFPTKRTGALTCGTSLMVKFVMWLYMCNSILRFFGNLDRVCYLNYNILVHHGVACHILI</sequence>
<keyword evidence="3" id="KW-1185">Reference proteome</keyword>
<keyword evidence="1" id="KW-0472">Membrane</keyword>
<keyword evidence="1" id="KW-0812">Transmembrane</keyword>
<dbReference type="AlphaFoldDB" id="A0A1R1PTS1"/>
<accession>A0A1R1PTS1</accession>
<dbReference type="EMBL" id="LSSK01000210">
    <property type="protein sequence ID" value="OMH84344.1"/>
    <property type="molecule type" value="Genomic_DNA"/>
</dbReference>
<reference evidence="3" key="1">
    <citation type="submission" date="2017-01" db="EMBL/GenBank/DDBJ databases">
        <authorList>
            <person name="Wang Y."/>
            <person name="White M."/>
            <person name="Kvist S."/>
            <person name="Moncalvo J.-M."/>
        </authorList>
    </citation>
    <scope>NUCLEOTIDE SEQUENCE [LARGE SCALE GENOMIC DNA]</scope>
    <source>
        <strain evidence="3">COL-18-3</strain>
    </source>
</reference>
<feature type="transmembrane region" description="Helical" evidence="1">
    <location>
        <begin position="42"/>
        <end position="61"/>
    </location>
</feature>
<comment type="caution">
    <text evidence="2">The sequence shown here is derived from an EMBL/GenBank/DDBJ whole genome shotgun (WGS) entry which is preliminary data.</text>
</comment>
<protein>
    <submittedName>
        <fullName evidence="2">Uncharacterized protein</fullName>
    </submittedName>
</protein>
<evidence type="ECO:0000313" key="2">
    <source>
        <dbReference type="EMBL" id="OMH84344.1"/>
    </source>
</evidence>
<name>A0A1R1PTS1_ZANCU</name>
<keyword evidence="1" id="KW-1133">Transmembrane helix</keyword>
<proteinExistence type="predicted"/>